<dbReference type="Proteomes" id="UP000677228">
    <property type="component" value="Unassembled WGS sequence"/>
</dbReference>
<gene>
    <name evidence="2" type="ORF">GPM918_LOCUS26425</name>
    <name evidence="1" type="ORF">OVA965_LOCUS23481</name>
    <name evidence="4" type="ORF">SRO942_LOCUS26575</name>
    <name evidence="3" type="ORF">TMI583_LOCUS24200</name>
</gene>
<proteinExistence type="predicted"/>
<dbReference type="AlphaFoldDB" id="A0A815AHT5"/>
<dbReference type="Proteomes" id="UP000663829">
    <property type="component" value="Unassembled WGS sequence"/>
</dbReference>
<dbReference type="EMBL" id="CAJOBC010017139">
    <property type="protein sequence ID" value="CAF4031499.1"/>
    <property type="molecule type" value="Genomic_DNA"/>
</dbReference>
<evidence type="ECO:0000313" key="5">
    <source>
        <dbReference type="Proteomes" id="UP000663829"/>
    </source>
</evidence>
<dbReference type="Proteomes" id="UP000682733">
    <property type="component" value="Unassembled WGS sequence"/>
</dbReference>
<organism evidence="2 5">
    <name type="scientific">Didymodactylos carnosus</name>
    <dbReference type="NCBI Taxonomy" id="1234261"/>
    <lineage>
        <taxon>Eukaryota</taxon>
        <taxon>Metazoa</taxon>
        <taxon>Spiralia</taxon>
        <taxon>Gnathifera</taxon>
        <taxon>Rotifera</taxon>
        <taxon>Eurotatoria</taxon>
        <taxon>Bdelloidea</taxon>
        <taxon>Philodinida</taxon>
        <taxon>Philodinidae</taxon>
        <taxon>Didymodactylos</taxon>
    </lineage>
</organism>
<dbReference type="EMBL" id="CAJOBA010035237">
    <property type="protein sequence ID" value="CAF4000907.1"/>
    <property type="molecule type" value="Genomic_DNA"/>
</dbReference>
<comment type="caution">
    <text evidence="2">The sequence shown here is derived from an EMBL/GenBank/DDBJ whole genome shotgun (WGS) entry which is preliminary data.</text>
</comment>
<accession>A0A815AHT5</accession>
<evidence type="ECO:0000313" key="3">
    <source>
        <dbReference type="EMBL" id="CAF4000907.1"/>
    </source>
</evidence>
<evidence type="ECO:0000313" key="1">
    <source>
        <dbReference type="EMBL" id="CAF1189861.1"/>
    </source>
</evidence>
<protein>
    <submittedName>
        <fullName evidence="2">Uncharacterized protein</fullName>
    </submittedName>
</protein>
<name>A0A815AHT5_9BILA</name>
<reference evidence="2" key="1">
    <citation type="submission" date="2021-02" db="EMBL/GenBank/DDBJ databases">
        <authorList>
            <person name="Nowell W R."/>
        </authorList>
    </citation>
    <scope>NUCLEOTIDE SEQUENCE</scope>
</reference>
<evidence type="ECO:0000313" key="4">
    <source>
        <dbReference type="EMBL" id="CAF4031499.1"/>
    </source>
</evidence>
<dbReference type="Proteomes" id="UP000681722">
    <property type="component" value="Unassembled WGS sequence"/>
</dbReference>
<dbReference type="EMBL" id="CAJNOQ010010644">
    <property type="protein sequence ID" value="CAF1257252.1"/>
    <property type="molecule type" value="Genomic_DNA"/>
</dbReference>
<sequence>MPTLTSTAASSISTSASSDCLTNNSTLITFDDLTNLTDYTIPNGYFNLRWSNVRVLQASVYGLYSGYLTALSSGQYVAVSVNIYSNPLTISLPPSNSSNTTAFTIWSFNASSAWFDNNTVTMQGSRLGYLLYIQNVTLKLNSATFVQLDWTNIDRITFSSSIAQFVMDNLCLKISNGTNNPVGISISDSIVISKIANALYNGINYTSPLIIGHRWNVGICGFGIELNLDSPSLCHCIYSQGYAVRPCIGNMNWGGINGDTCSASNQTMTVTFQLAYGAIVPTTTQSKLSYLILDIEERGNIVITPLILDCSNINTTITAKARNATSNRQIYYLSNPSFEAPLYFQVSTIYIAQAINETLTFGLRNDRGRTYIDQVSVLSGGRELLINGNFDYPSNYQYGWSQDPYNAQYGCGLCDSYCYADSSIGIMDYVSQTFTTTPGTVLYISFYIRWISSGSGIIANVTIYP</sequence>
<dbReference type="OrthoDB" id="10040463at2759"/>
<keyword evidence="5" id="KW-1185">Reference proteome</keyword>
<dbReference type="EMBL" id="CAJNOK010013707">
    <property type="protein sequence ID" value="CAF1189861.1"/>
    <property type="molecule type" value="Genomic_DNA"/>
</dbReference>
<evidence type="ECO:0000313" key="2">
    <source>
        <dbReference type="EMBL" id="CAF1257252.1"/>
    </source>
</evidence>